<evidence type="ECO:0000256" key="1">
    <source>
        <dbReference type="SAM" id="MobiDB-lite"/>
    </source>
</evidence>
<organism evidence="2 3">
    <name type="scientific">Plasmodium ovale</name>
    <name type="common">malaria parasite P. ovale</name>
    <dbReference type="NCBI Taxonomy" id="36330"/>
    <lineage>
        <taxon>Eukaryota</taxon>
        <taxon>Sar</taxon>
        <taxon>Alveolata</taxon>
        <taxon>Apicomplexa</taxon>
        <taxon>Aconoidasida</taxon>
        <taxon>Haemosporida</taxon>
        <taxon>Plasmodiidae</taxon>
        <taxon>Plasmodium</taxon>
        <taxon>Plasmodium (Plasmodium)</taxon>
    </lineage>
</organism>
<feature type="region of interest" description="Disordered" evidence="1">
    <location>
        <begin position="503"/>
        <end position="566"/>
    </location>
</feature>
<protein>
    <submittedName>
        <fullName evidence="2">STP1 protein</fullName>
    </submittedName>
</protein>
<dbReference type="Proteomes" id="UP000243200">
    <property type="component" value="Unassembled WGS sequence"/>
</dbReference>
<dbReference type="EMBL" id="FLRJ01000049">
    <property type="protein sequence ID" value="SBT72398.1"/>
    <property type="molecule type" value="Genomic_DNA"/>
</dbReference>
<feature type="compositionally biased region" description="Low complexity" evidence="1">
    <location>
        <begin position="350"/>
        <end position="367"/>
    </location>
</feature>
<name>A0A1C3KFG3_PLAOA</name>
<accession>A0A1C3KFG3</accession>
<evidence type="ECO:0000313" key="3">
    <source>
        <dbReference type="Proteomes" id="UP000243200"/>
    </source>
</evidence>
<feature type="region of interest" description="Disordered" evidence="1">
    <location>
        <begin position="206"/>
        <end position="440"/>
    </location>
</feature>
<feature type="compositionally biased region" description="Polar residues" evidence="1">
    <location>
        <begin position="516"/>
        <end position="539"/>
    </location>
</feature>
<feature type="compositionally biased region" description="Basic and acidic residues" evidence="1">
    <location>
        <begin position="542"/>
        <end position="557"/>
    </location>
</feature>
<evidence type="ECO:0000313" key="2">
    <source>
        <dbReference type="EMBL" id="SBT72398.1"/>
    </source>
</evidence>
<feature type="compositionally biased region" description="Polar residues" evidence="1">
    <location>
        <begin position="405"/>
        <end position="434"/>
    </location>
</feature>
<reference evidence="2 3" key="1">
    <citation type="submission" date="2016-06" db="EMBL/GenBank/DDBJ databases">
        <authorList>
            <consortium name="Pathogen Informatics"/>
        </authorList>
    </citation>
    <scope>NUCLEOTIDE SEQUENCE [LARGE SCALE GENOMIC DNA]</scope>
</reference>
<gene>
    <name evidence="2" type="primary">PowCR01_000028200</name>
    <name evidence="2" type="ORF">POWCR01_000028200</name>
</gene>
<feature type="compositionally biased region" description="Polar residues" evidence="1">
    <location>
        <begin position="254"/>
        <end position="284"/>
    </location>
</feature>
<dbReference type="OrthoDB" id="383264at2759"/>
<feature type="compositionally biased region" description="Polar residues" evidence="1">
    <location>
        <begin position="307"/>
        <end position="316"/>
    </location>
</feature>
<dbReference type="VEuPathDB" id="PlasmoDB:POWCR01_000028200"/>
<dbReference type="VEuPathDB" id="PlasmoDB:PocGH01_00050200"/>
<sequence length="1011" mass="114029">MAGDSGYATNLRVIPIDFFVDMIKDAIKTLIHTYGHKDCGLRHKELCEEIRKIIFKNKKILFHHMDPPSKDEWNTNWDKQRNGIFNKLFREEGFINMCYPFKNIAHQDLYQLLSRHVNFCKEKDKRRSAIGENPEYNECVIYNSWIEAEKASFTPEFLQKVSRYSHKSVKKYFSTKEHPQGHDPRNTYLNSKLNCTLYKSLSINHQQKPVEKTQTNKSELPSVSNIRQGSQGKDGKSAQDGDTETAKTKPDVKNLSQTESSPDSPTSPLINTKVDSTANSQDISLQPKAPDFSVNRDGGTKELTPKQGESPTNIPSTARVEVPPQAGIPSSPLKDSRLTPSIQSAPPPNATTSLSSSLSTVKNTTSSQTPVTSSNLTVTSDLSLKPGSLSPPDQHPPPLPPANEGQDNVSHSTVGTSSDTQTISNPTKSVPSTTPVDSSLSLPQVPVLSASPVVTAPEVLGAPASSSTSTITTTVTTTTATTSTVTIPAISTIQNLISSPNQAPGILGIPQPPTEATPSGTKVTSPATDSQQTPLSSPTPIADKDTEAKSAPDESPKPEGSIKVPGIQLPVDTNQASIHPPIKSVNIPDSSVQKIPHQINQQNNTIAVQQTSKIIVVSSTSDESGSSVNIHKVNTKTDPKVDSKVRINNNDNSSIIPEGFPPLTHIIPTFLVILGTLTLLFQLYKYLKRIFKTPQKPTYESPNITVHELEDPNLVGQTVENDVYTKLIKIIRYKQEMQERKKKNKKTLIEVHMEVLEEHKYDEWELHKGDFLEICLRGFINEENDTYLKLPNSELTINNINEKTIEDIQKQEILWNNWIENHRIILEQWKKEEWFHILKNKWKNEEQKYKEKNDKLQENTLNEKETYSIVSQKEIWKQWISKQAILIDMFNKEDWFKSMVYVQNKEKNNYHVNEYNDITVTNENQLKSEKRNHEYSRSKDIIQKLMVQIHMMVLEECIKEDIIKQKELCIDNFIEDIHTKNNYEEKRNIPQCDTDDVKVHEFEEIKASINK</sequence>
<dbReference type="AlphaFoldDB" id="A0A1C3KFG3"/>
<feature type="compositionally biased region" description="Basic and acidic residues" evidence="1">
    <location>
        <begin position="233"/>
        <end position="252"/>
    </location>
</feature>
<feature type="compositionally biased region" description="Polar residues" evidence="1">
    <location>
        <begin position="206"/>
        <end position="231"/>
    </location>
</feature>
<proteinExistence type="predicted"/>
<feature type="compositionally biased region" description="Polar residues" evidence="1">
    <location>
        <begin position="368"/>
        <end position="382"/>
    </location>
</feature>